<comment type="caution">
    <text evidence="1">The sequence shown here is derived from an EMBL/GenBank/DDBJ whole genome shotgun (WGS) entry which is preliminary data.</text>
</comment>
<evidence type="ECO:0000313" key="1">
    <source>
        <dbReference type="EMBL" id="MBN9673471.1"/>
    </source>
</evidence>
<dbReference type="RefSeq" id="WP_207143331.1">
    <property type="nucleotide sequence ID" value="NZ_JAEKJZ010000007.1"/>
</dbReference>
<dbReference type="AlphaFoldDB" id="A0A939EHU9"/>
<protein>
    <submittedName>
        <fullName evidence="1">Uncharacterized protein</fullName>
    </submittedName>
</protein>
<dbReference type="Proteomes" id="UP000664096">
    <property type="component" value="Unassembled WGS sequence"/>
</dbReference>
<organism evidence="1 2">
    <name type="scientific">Roseibium aggregatum</name>
    <dbReference type="NCBI Taxonomy" id="187304"/>
    <lineage>
        <taxon>Bacteria</taxon>
        <taxon>Pseudomonadati</taxon>
        <taxon>Pseudomonadota</taxon>
        <taxon>Alphaproteobacteria</taxon>
        <taxon>Hyphomicrobiales</taxon>
        <taxon>Stappiaceae</taxon>
        <taxon>Roseibium</taxon>
    </lineage>
</organism>
<name>A0A939EHU9_9HYPH</name>
<sequence>MVSGAEVDRVAAEFGIHFVNSAKRADGRHQSKARSTCRGLLKKHGAGHLRLVLGMINTAHNRGNWSAPVITAVSWLVLNKPDWVERGDFLDLFDRLDLATLMARAKELNPSAPTITLSVLLSYELDGLLKAQTQGKAA</sequence>
<gene>
    <name evidence="1" type="ORF">JF539_24145</name>
</gene>
<dbReference type="EMBL" id="JAEKJZ010000007">
    <property type="protein sequence ID" value="MBN9673471.1"/>
    <property type="molecule type" value="Genomic_DNA"/>
</dbReference>
<accession>A0A939EHU9</accession>
<evidence type="ECO:0000313" key="2">
    <source>
        <dbReference type="Proteomes" id="UP000664096"/>
    </source>
</evidence>
<reference evidence="1" key="1">
    <citation type="submission" date="2020-12" db="EMBL/GenBank/DDBJ databases">
        <title>Oil enriched cultivation method for isolating marine PHA-producing bacteria.</title>
        <authorList>
            <person name="Zheng W."/>
            <person name="Yu S."/>
            <person name="Huang Y."/>
        </authorList>
    </citation>
    <scope>NUCLEOTIDE SEQUENCE</scope>
    <source>
        <strain evidence="1">SY-2-12</strain>
    </source>
</reference>
<proteinExistence type="predicted"/>